<reference evidence="7" key="1">
    <citation type="submission" date="2021-07" db="EMBL/GenBank/DDBJ databases">
        <title>Pseudohoeflea marina sp. nov. a polyhydroxyalcanoate-producing bacterium.</title>
        <authorList>
            <person name="Zheng W."/>
            <person name="Yu S."/>
            <person name="Huang Y."/>
        </authorList>
    </citation>
    <scope>NUCLEOTIDE SEQUENCE</scope>
    <source>
        <strain evidence="7">DP4N28-3</strain>
    </source>
</reference>
<keyword evidence="3" id="KW-0479">Metal-binding</keyword>
<organism evidence="7 8">
    <name type="scientific">Pseudohoeflea coraliihabitans</name>
    <dbReference type="NCBI Taxonomy" id="2860393"/>
    <lineage>
        <taxon>Bacteria</taxon>
        <taxon>Pseudomonadati</taxon>
        <taxon>Pseudomonadota</taxon>
        <taxon>Alphaproteobacteria</taxon>
        <taxon>Hyphomicrobiales</taxon>
        <taxon>Rhizobiaceae</taxon>
        <taxon>Pseudohoeflea</taxon>
    </lineage>
</organism>
<dbReference type="Pfam" id="PF00753">
    <property type="entry name" value="Lactamase_B"/>
    <property type="match status" value="1"/>
</dbReference>
<evidence type="ECO:0000256" key="3">
    <source>
        <dbReference type="ARBA" id="ARBA00022723"/>
    </source>
</evidence>
<keyword evidence="8" id="KW-1185">Reference proteome</keyword>
<dbReference type="EMBL" id="JAHWQX010000002">
    <property type="protein sequence ID" value="MBW3097189.1"/>
    <property type="molecule type" value="Genomic_DNA"/>
</dbReference>
<evidence type="ECO:0000256" key="4">
    <source>
        <dbReference type="ARBA" id="ARBA00022801"/>
    </source>
</evidence>
<dbReference type="InterPro" id="IPR001279">
    <property type="entry name" value="Metallo-B-lactamas"/>
</dbReference>
<proteinExistence type="inferred from homology"/>
<dbReference type="InterPro" id="IPR051013">
    <property type="entry name" value="MBL_superfamily_lactonases"/>
</dbReference>
<name>A0ABS6WMJ3_9HYPH</name>
<evidence type="ECO:0000256" key="2">
    <source>
        <dbReference type="ARBA" id="ARBA00007749"/>
    </source>
</evidence>
<evidence type="ECO:0000256" key="1">
    <source>
        <dbReference type="ARBA" id="ARBA00001947"/>
    </source>
</evidence>
<comment type="similarity">
    <text evidence="2">Belongs to the metallo-beta-lactamase superfamily.</text>
</comment>
<protein>
    <submittedName>
        <fullName evidence="7">N-acyl homoserine lactonase family protein</fullName>
    </submittedName>
</protein>
<sequence length="243" mass="27300">MTLTIHPLDLGTLTVDRSGLTLRTGLGNKLQISCLAWLILGGAEPVLVDTGPKPDVDWGTRYHNPFACADRQSLERQLARHGISPSEIRTVVLTHLHWDHCYGNHLLPRARFVVQRSEFEYAKDPLHCDRPIYECDINPPPYMVGVESFELVDGDFDVCRGVRTVLMPGHTPGLQGVLVQTGDRRILLGSDHFPLFENIEQNIPTGIVHSLPDWYAASARSREFCDLILPGHDWTVLNSESYQ</sequence>
<dbReference type="PANTHER" id="PTHR42978:SF7">
    <property type="entry name" value="METALLO-HYDROLASE RV2300C-RELATED"/>
    <property type="match status" value="1"/>
</dbReference>
<dbReference type="RefSeq" id="WP_219201119.1">
    <property type="nucleotide sequence ID" value="NZ_JAHWQX010000002.1"/>
</dbReference>
<feature type="domain" description="Metallo-beta-lactamase" evidence="6">
    <location>
        <begin position="33"/>
        <end position="232"/>
    </location>
</feature>
<dbReference type="Proteomes" id="UP001430804">
    <property type="component" value="Unassembled WGS sequence"/>
</dbReference>
<evidence type="ECO:0000313" key="8">
    <source>
        <dbReference type="Proteomes" id="UP001430804"/>
    </source>
</evidence>
<keyword evidence="4" id="KW-0378">Hydrolase</keyword>
<evidence type="ECO:0000313" key="7">
    <source>
        <dbReference type="EMBL" id="MBW3097189.1"/>
    </source>
</evidence>
<comment type="caution">
    <text evidence="7">The sequence shown here is derived from an EMBL/GenBank/DDBJ whole genome shotgun (WGS) entry which is preliminary data.</text>
</comment>
<keyword evidence="5" id="KW-0862">Zinc</keyword>
<evidence type="ECO:0000256" key="5">
    <source>
        <dbReference type="ARBA" id="ARBA00022833"/>
    </source>
</evidence>
<comment type="cofactor">
    <cofactor evidence="1">
        <name>Zn(2+)</name>
        <dbReference type="ChEBI" id="CHEBI:29105"/>
    </cofactor>
</comment>
<dbReference type="SMART" id="SM00849">
    <property type="entry name" value="Lactamase_B"/>
    <property type="match status" value="1"/>
</dbReference>
<accession>A0ABS6WMJ3</accession>
<evidence type="ECO:0000259" key="6">
    <source>
        <dbReference type="SMART" id="SM00849"/>
    </source>
</evidence>
<dbReference type="PANTHER" id="PTHR42978">
    <property type="entry name" value="QUORUM-QUENCHING LACTONASE YTNP-RELATED-RELATED"/>
    <property type="match status" value="1"/>
</dbReference>
<gene>
    <name evidence="7" type="ORF">KY465_07850</name>
</gene>
<dbReference type="CDD" id="cd07729">
    <property type="entry name" value="AHL_lactonase_MBL-fold"/>
    <property type="match status" value="1"/>
</dbReference>